<name>A0A068QYC5_9GAMM</name>
<sequence>MNDTDYVLDNILDSFFAQSRKRERENFWNNREPKQRMTKQEHDTVNTLTSLITVVNGTPSKKSTSTKTPSRRRLESGEVTARV</sequence>
<accession>A0A068QYC5</accession>
<gene>
    <name evidence="2" type="ORF">XPG1_0308</name>
</gene>
<evidence type="ECO:0000313" key="3">
    <source>
        <dbReference type="Proteomes" id="UP000032735"/>
    </source>
</evidence>
<keyword evidence="3" id="KW-1185">Reference proteome</keyword>
<dbReference type="OrthoDB" id="6448151at2"/>
<feature type="compositionally biased region" description="Low complexity" evidence="1">
    <location>
        <begin position="58"/>
        <end position="68"/>
    </location>
</feature>
<proteinExistence type="predicted"/>
<dbReference type="RefSeq" id="WP_045957492.1">
    <property type="nucleotide sequence ID" value="NZ_FO704551.1"/>
</dbReference>
<dbReference type="Proteomes" id="UP000032735">
    <property type="component" value="Chromosome"/>
</dbReference>
<feature type="region of interest" description="Disordered" evidence="1">
    <location>
        <begin position="56"/>
        <end position="83"/>
    </location>
</feature>
<dbReference type="KEGG" id="xpo:XPG1_0308"/>
<reference evidence="2 3" key="1">
    <citation type="submission" date="2013-07" db="EMBL/GenBank/DDBJ databases">
        <authorList>
            <person name="Genoscope - CEA"/>
        </authorList>
    </citation>
    <scope>NUCLEOTIDE SEQUENCE [LARGE SCALE GENOMIC DNA]</scope>
    <source>
        <strain evidence="2 3">G6</strain>
    </source>
</reference>
<evidence type="ECO:0000313" key="2">
    <source>
        <dbReference type="EMBL" id="CDG19963.1"/>
    </source>
</evidence>
<organism evidence="2 3">
    <name type="scientific">Xenorhabdus poinarii G6</name>
    <dbReference type="NCBI Taxonomy" id="1354304"/>
    <lineage>
        <taxon>Bacteria</taxon>
        <taxon>Pseudomonadati</taxon>
        <taxon>Pseudomonadota</taxon>
        <taxon>Gammaproteobacteria</taxon>
        <taxon>Enterobacterales</taxon>
        <taxon>Morganellaceae</taxon>
        <taxon>Xenorhabdus</taxon>
    </lineage>
</organism>
<dbReference type="HOGENOM" id="CLU_2511898_0_0_6"/>
<evidence type="ECO:0000256" key="1">
    <source>
        <dbReference type="SAM" id="MobiDB-lite"/>
    </source>
</evidence>
<protein>
    <submittedName>
        <fullName evidence="2">Uncharacterized protein</fullName>
    </submittedName>
</protein>
<dbReference type="EMBL" id="FO704551">
    <property type="protein sequence ID" value="CDG19963.1"/>
    <property type="molecule type" value="Genomic_DNA"/>
</dbReference>
<dbReference type="AlphaFoldDB" id="A0A068QYC5"/>